<comment type="similarity">
    <text evidence="2 7">Belongs to the glycosyl hydrolase 17 family.</text>
</comment>
<comment type="subcellular location">
    <subcellularLocation>
        <location evidence="1">Secreted</location>
        <location evidence="1">Cell wall</location>
    </subcellularLocation>
</comment>
<dbReference type="EMBL" id="MU005578">
    <property type="protein sequence ID" value="KAF2685776.1"/>
    <property type="molecule type" value="Genomic_DNA"/>
</dbReference>
<organism evidence="9 10">
    <name type="scientific">Lentithecium fluviatile CBS 122367</name>
    <dbReference type="NCBI Taxonomy" id="1168545"/>
    <lineage>
        <taxon>Eukaryota</taxon>
        <taxon>Fungi</taxon>
        <taxon>Dikarya</taxon>
        <taxon>Ascomycota</taxon>
        <taxon>Pezizomycotina</taxon>
        <taxon>Dothideomycetes</taxon>
        <taxon>Pleosporomycetidae</taxon>
        <taxon>Pleosporales</taxon>
        <taxon>Massarineae</taxon>
        <taxon>Lentitheciaceae</taxon>
        <taxon>Lentithecium</taxon>
    </lineage>
</organism>
<evidence type="ECO:0000256" key="6">
    <source>
        <dbReference type="ARBA" id="ARBA00022801"/>
    </source>
</evidence>
<evidence type="ECO:0000256" key="4">
    <source>
        <dbReference type="ARBA" id="ARBA00022525"/>
    </source>
</evidence>
<dbReference type="GO" id="GO:0005975">
    <property type="term" value="P:carbohydrate metabolic process"/>
    <property type="evidence" value="ECO:0007669"/>
    <property type="project" value="InterPro"/>
</dbReference>
<evidence type="ECO:0000256" key="2">
    <source>
        <dbReference type="ARBA" id="ARBA00008773"/>
    </source>
</evidence>
<name>A0A6G1J5I0_9PLEO</name>
<proteinExistence type="inferred from homology"/>
<accession>A0A6G1J5I0</accession>
<dbReference type="PANTHER" id="PTHR16631">
    <property type="entry name" value="GLUCAN 1,3-BETA-GLUCOSIDASE"/>
    <property type="match status" value="1"/>
</dbReference>
<reference evidence="9" key="1">
    <citation type="journal article" date="2020" name="Stud. Mycol.">
        <title>101 Dothideomycetes genomes: a test case for predicting lifestyles and emergence of pathogens.</title>
        <authorList>
            <person name="Haridas S."/>
            <person name="Albert R."/>
            <person name="Binder M."/>
            <person name="Bloem J."/>
            <person name="Labutti K."/>
            <person name="Salamov A."/>
            <person name="Andreopoulos B."/>
            <person name="Baker S."/>
            <person name="Barry K."/>
            <person name="Bills G."/>
            <person name="Bluhm B."/>
            <person name="Cannon C."/>
            <person name="Castanera R."/>
            <person name="Culley D."/>
            <person name="Daum C."/>
            <person name="Ezra D."/>
            <person name="Gonzalez J."/>
            <person name="Henrissat B."/>
            <person name="Kuo A."/>
            <person name="Liang C."/>
            <person name="Lipzen A."/>
            <person name="Lutzoni F."/>
            <person name="Magnuson J."/>
            <person name="Mondo S."/>
            <person name="Nolan M."/>
            <person name="Ohm R."/>
            <person name="Pangilinan J."/>
            <person name="Park H.-J."/>
            <person name="Ramirez L."/>
            <person name="Alfaro M."/>
            <person name="Sun H."/>
            <person name="Tritt A."/>
            <person name="Yoshinaga Y."/>
            <person name="Zwiers L.-H."/>
            <person name="Turgeon B."/>
            <person name="Goodwin S."/>
            <person name="Spatafora J."/>
            <person name="Crous P."/>
            <person name="Grigoriev I."/>
        </authorList>
    </citation>
    <scope>NUCLEOTIDE SEQUENCE</scope>
    <source>
        <strain evidence="9">CBS 122367</strain>
    </source>
</reference>
<dbReference type="OrthoDB" id="941679at2759"/>
<dbReference type="GO" id="GO:0009277">
    <property type="term" value="C:fungal-type cell wall"/>
    <property type="evidence" value="ECO:0007669"/>
    <property type="project" value="TreeGrafter"/>
</dbReference>
<dbReference type="InterPro" id="IPR000490">
    <property type="entry name" value="Glyco_hydro_17"/>
</dbReference>
<evidence type="ECO:0000256" key="7">
    <source>
        <dbReference type="RuleBase" id="RU004335"/>
    </source>
</evidence>
<keyword evidence="6 9" id="KW-0378">Hydrolase</keyword>
<dbReference type="GO" id="GO:0042973">
    <property type="term" value="F:glucan endo-1,3-beta-D-glucosidase activity"/>
    <property type="evidence" value="ECO:0007669"/>
    <property type="project" value="TreeGrafter"/>
</dbReference>
<dbReference type="PANTHER" id="PTHR16631:SF14">
    <property type="entry name" value="FAMILY 17 GLUCOSIDASE SCW10-RELATED"/>
    <property type="match status" value="1"/>
</dbReference>
<keyword evidence="4" id="KW-0964">Secreted</keyword>
<keyword evidence="5" id="KW-0732">Signal</keyword>
<dbReference type="SUPFAM" id="SSF51445">
    <property type="entry name" value="(Trans)glycosidases"/>
    <property type="match status" value="1"/>
</dbReference>
<feature type="region of interest" description="Disordered" evidence="8">
    <location>
        <begin position="123"/>
        <end position="164"/>
    </location>
</feature>
<evidence type="ECO:0000313" key="10">
    <source>
        <dbReference type="Proteomes" id="UP000799291"/>
    </source>
</evidence>
<dbReference type="Pfam" id="PF00332">
    <property type="entry name" value="Glyco_hydro_17"/>
    <property type="match status" value="1"/>
</dbReference>
<sequence>MKSGALANSLVLGGVLIDGVFGHPLGFLKKRSMKTEIVFVTETVADAVVYVDENSIPYSTSRVQRVSSIPTLAAETTPVLSTSAIPTTVYLAPTPVESFPTSVPLASPAPSAPSSSVIVPVPTSTSMAPLSKSPEPTASSDAPPPPPPTTAPEPNPSPMGTAPAPIAKVSEVVSHPEPKPSINSEDRFPLGITYDPFKGVPGQCQCKTADEMTAEFEKMKEFGIMRIYGNDCGVIPVAVQQAKKNGQKLMAGIYTPDQNIDTVVEALSNAVDRYNGGNWDIISLISVENERVNAHVITVSDAHDSVSQAQEALKDVGYTGPVGVVETAPAVIDNPSLCEKSDMALVNIHAFFDPNTKAEDSGDFVKSEVARVKEACPGKRVVVTESGWPSQGTSHDQAVASKDAQRAAIKSIRAAFKCDLFLFNAFDSPWKTDDSSTWNSERYWGIL</sequence>
<evidence type="ECO:0000313" key="9">
    <source>
        <dbReference type="EMBL" id="KAF2685776.1"/>
    </source>
</evidence>
<dbReference type="Gene3D" id="3.20.20.80">
    <property type="entry name" value="Glycosidases"/>
    <property type="match status" value="1"/>
</dbReference>
<dbReference type="PRINTS" id="PR01217">
    <property type="entry name" value="PRICHEXTENSN"/>
</dbReference>
<dbReference type="InterPro" id="IPR017853">
    <property type="entry name" value="GH"/>
</dbReference>
<dbReference type="Proteomes" id="UP000799291">
    <property type="component" value="Unassembled WGS sequence"/>
</dbReference>
<dbReference type="GO" id="GO:0009986">
    <property type="term" value="C:cell surface"/>
    <property type="evidence" value="ECO:0007669"/>
    <property type="project" value="TreeGrafter"/>
</dbReference>
<dbReference type="InterPro" id="IPR050732">
    <property type="entry name" value="Beta-glucan_modifiers"/>
</dbReference>
<evidence type="ECO:0000256" key="8">
    <source>
        <dbReference type="SAM" id="MobiDB-lite"/>
    </source>
</evidence>
<evidence type="ECO:0000256" key="5">
    <source>
        <dbReference type="ARBA" id="ARBA00022729"/>
    </source>
</evidence>
<dbReference type="AlphaFoldDB" id="A0A6G1J5I0"/>
<evidence type="ECO:0000256" key="3">
    <source>
        <dbReference type="ARBA" id="ARBA00022512"/>
    </source>
</evidence>
<feature type="compositionally biased region" description="Pro residues" evidence="8">
    <location>
        <begin position="142"/>
        <end position="157"/>
    </location>
</feature>
<protein>
    <submittedName>
        <fullName evidence="9">Glycoside hydrolase family 17 protein</fullName>
    </submittedName>
</protein>
<dbReference type="GO" id="GO:0071555">
    <property type="term" value="P:cell wall organization"/>
    <property type="evidence" value="ECO:0007669"/>
    <property type="project" value="TreeGrafter"/>
</dbReference>
<keyword evidence="3" id="KW-0134">Cell wall</keyword>
<dbReference type="GO" id="GO:0005576">
    <property type="term" value="C:extracellular region"/>
    <property type="evidence" value="ECO:0007669"/>
    <property type="project" value="TreeGrafter"/>
</dbReference>
<keyword evidence="10" id="KW-1185">Reference proteome</keyword>
<evidence type="ECO:0000256" key="1">
    <source>
        <dbReference type="ARBA" id="ARBA00004191"/>
    </source>
</evidence>
<gene>
    <name evidence="9" type="ORF">K458DRAFT_336511</name>
</gene>